<accession>A0A3B0JPS7</accession>
<dbReference type="EMBL" id="OUUW01000008">
    <property type="protein sequence ID" value="SPP84115.1"/>
    <property type="molecule type" value="Genomic_DNA"/>
</dbReference>
<feature type="transmembrane region" description="Helical" evidence="2">
    <location>
        <begin position="45"/>
        <end position="61"/>
    </location>
</feature>
<keyword evidence="2" id="KW-1133">Transmembrane helix</keyword>
<dbReference type="STRING" id="7266.A0A3B0JPS7"/>
<dbReference type="OrthoDB" id="8069936at2759"/>
<gene>
    <name evidence="3" type="ORF">DGUA_6G016631</name>
</gene>
<evidence type="ECO:0000256" key="1">
    <source>
        <dbReference type="SAM" id="MobiDB-lite"/>
    </source>
</evidence>
<dbReference type="Proteomes" id="UP000268350">
    <property type="component" value="Unassembled WGS sequence"/>
</dbReference>
<feature type="region of interest" description="Disordered" evidence="1">
    <location>
        <begin position="263"/>
        <end position="283"/>
    </location>
</feature>
<evidence type="ECO:0000313" key="3">
    <source>
        <dbReference type="EMBL" id="SPP84115.1"/>
    </source>
</evidence>
<organism evidence="3 4">
    <name type="scientific">Drosophila guanche</name>
    <name type="common">Fruit fly</name>
    <dbReference type="NCBI Taxonomy" id="7266"/>
    <lineage>
        <taxon>Eukaryota</taxon>
        <taxon>Metazoa</taxon>
        <taxon>Ecdysozoa</taxon>
        <taxon>Arthropoda</taxon>
        <taxon>Hexapoda</taxon>
        <taxon>Insecta</taxon>
        <taxon>Pterygota</taxon>
        <taxon>Neoptera</taxon>
        <taxon>Endopterygota</taxon>
        <taxon>Diptera</taxon>
        <taxon>Brachycera</taxon>
        <taxon>Muscomorpha</taxon>
        <taxon>Ephydroidea</taxon>
        <taxon>Drosophilidae</taxon>
        <taxon>Drosophila</taxon>
        <taxon>Sophophora</taxon>
    </lineage>
</organism>
<feature type="transmembrane region" description="Helical" evidence="2">
    <location>
        <begin position="307"/>
        <end position="327"/>
    </location>
</feature>
<reference evidence="4" key="1">
    <citation type="submission" date="2018-01" db="EMBL/GenBank/DDBJ databases">
        <authorList>
            <person name="Alioto T."/>
            <person name="Alioto T."/>
        </authorList>
    </citation>
    <scope>NUCLEOTIDE SEQUENCE [LARGE SCALE GENOMIC DNA]</scope>
</reference>
<evidence type="ECO:0000256" key="2">
    <source>
        <dbReference type="SAM" id="Phobius"/>
    </source>
</evidence>
<protein>
    <submittedName>
        <fullName evidence="3">Uncharacterized protein</fullName>
    </submittedName>
</protein>
<proteinExistence type="predicted"/>
<keyword evidence="2" id="KW-0472">Membrane</keyword>
<keyword evidence="2" id="KW-0812">Transmembrane</keyword>
<keyword evidence="4" id="KW-1185">Reference proteome</keyword>
<evidence type="ECO:0000313" key="4">
    <source>
        <dbReference type="Proteomes" id="UP000268350"/>
    </source>
</evidence>
<dbReference type="AlphaFoldDB" id="A0A3B0JPS7"/>
<feature type="transmembrane region" description="Helical" evidence="2">
    <location>
        <begin position="73"/>
        <end position="93"/>
    </location>
</feature>
<name>A0A3B0JPS7_DROGU</name>
<sequence length="328" mass="34459">MPKLALSQRRCMIADQFWSERRFSQIYHTSLVLIPPPTMSGRRCIQALFLVALLGLTLVPFSQARPGRGRKRAFGVGMLGGVLAGGLIGHAVAKHQSPAAAAPAPAPVAQVHHYYPAGAPAARVQIVVQTTPDPRKLTVIETGQRDANGCYKQTVREPNPANPKTYTETEHLICPTLTQAHQPAPAIAMPPSAAFVPVMPQPSAVLPVPVAAPAPVGWVAPVATNSSSVAHHPVIPALPAHLSQNAAAAVPAPAAAIVHPPTHHVAQPNAPAAAPAPAPAPSQTPHVIVLSKKTVYYPKKKSSAPSLMIPQGILAILAIFYSSKVFWH</sequence>
<feature type="compositionally biased region" description="Low complexity" evidence="1">
    <location>
        <begin position="263"/>
        <end position="273"/>
    </location>
</feature>